<keyword evidence="1" id="KW-0732">Signal</keyword>
<dbReference type="EMBL" id="JPDN02000012">
    <property type="protein sequence ID" value="PON26881.1"/>
    <property type="molecule type" value="Genomic_DNA"/>
</dbReference>
<accession>A0A2P4ZRI3</accession>
<protein>
    <submittedName>
        <fullName evidence="2">Uncharacterized protein</fullName>
    </submittedName>
</protein>
<proteinExistence type="predicted"/>
<name>A0A2P4ZRI3_9HYPO</name>
<evidence type="ECO:0000256" key="1">
    <source>
        <dbReference type="SAM" id="SignalP"/>
    </source>
</evidence>
<feature type="signal peptide" evidence="1">
    <location>
        <begin position="1"/>
        <end position="17"/>
    </location>
</feature>
<evidence type="ECO:0000313" key="3">
    <source>
        <dbReference type="Proteomes" id="UP000054821"/>
    </source>
</evidence>
<reference evidence="2 3" key="1">
    <citation type="journal article" date="2016" name="Genome Announc.">
        <title>Draft Whole-Genome Sequence of Trichoderma gamsii T6085, a Promising Biocontrol Agent of Fusarium Head Blight on Wheat.</title>
        <authorList>
            <person name="Baroncelli R."/>
            <person name="Zapparata A."/>
            <person name="Piaggeschi G."/>
            <person name="Sarrocco S."/>
            <person name="Vannacci G."/>
        </authorList>
    </citation>
    <scope>NUCLEOTIDE SEQUENCE [LARGE SCALE GENOMIC DNA]</scope>
    <source>
        <strain evidence="2 3">T6085</strain>
    </source>
</reference>
<dbReference type="Gene3D" id="3.20.20.80">
    <property type="entry name" value="Glycosidases"/>
    <property type="match status" value="1"/>
</dbReference>
<dbReference type="RefSeq" id="XP_018656509.1">
    <property type="nucleotide sequence ID" value="XM_018810261.1"/>
</dbReference>
<gene>
    <name evidence="2" type="ORF">TGAM01_v204382</name>
</gene>
<feature type="chain" id="PRO_5015190395" evidence="1">
    <location>
        <begin position="18"/>
        <end position="618"/>
    </location>
</feature>
<keyword evidence="3" id="KW-1185">Reference proteome</keyword>
<dbReference type="STRING" id="398673.A0A2P4ZRI3"/>
<comment type="caution">
    <text evidence="2">The sequence shown here is derived from an EMBL/GenBank/DDBJ whole genome shotgun (WGS) entry which is preliminary data.</text>
</comment>
<sequence>MWATAMLVIFFVSLCSAQPGEHIDWPRWCGKAYMPEYPDFNPGGQLLKPQMQKFSTLNIRVKPRYNVFIADESEGEFFVHAETSDYHGVPWPHMEDEDLLYPFDVNFTITNTATGELLVQDELNATIKLHNATSDRPIYRFKFDLGKFQPRIDPYEVTVNATPIPKRRAKSLDYKPRRPDSFPVKQPPRKEEFPLDRHRQYIFTTKSEIYVLPTKSKGNVVRIDNLTGGLFLRSSPGSKFEPFFPYGFYAPCEGFLCHENSVENIKAYRSHGLNSMVPMMPASATSWDVYSTLDSVGVRYMYDLRQSYKNQSAVREQVEAIKDSDGLYAYWTFDQPDGHSATHARMWKASSLVKKLDPYHPIAVSLVCDNYYFEEYSRGADIIVADAHPIGSGASKWHTSCNATYGSCGCDNCKGNVVDVATRLQRMAQYERWLNHWPKPKMQNLQTSHSGENSLPVSPSANEVIAMSALALANGARGVLPWAWPVDNETTALHEKFSHVMNKDIVSELLTKSPARKFKVKKHKELEVTYWMLNKTLMLSVVNLGKKSLRGPMVIDLPGIQPTKITTVLWGSAAWDHRELFKPKGMKLQIMAVDPLSTNIILSMLCCDDGPSHSEFND</sequence>
<dbReference type="AlphaFoldDB" id="A0A2P4ZRI3"/>
<dbReference type="GeneID" id="29990344"/>
<evidence type="ECO:0000313" key="2">
    <source>
        <dbReference type="EMBL" id="PON26881.1"/>
    </source>
</evidence>
<organism evidence="2 3">
    <name type="scientific">Trichoderma gamsii</name>
    <dbReference type="NCBI Taxonomy" id="398673"/>
    <lineage>
        <taxon>Eukaryota</taxon>
        <taxon>Fungi</taxon>
        <taxon>Dikarya</taxon>
        <taxon>Ascomycota</taxon>
        <taxon>Pezizomycotina</taxon>
        <taxon>Sordariomycetes</taxon>
        <taxon>Hypocreomycetidae</taxon>
        <taxon>Hypocreales</taxon>
        <taxon>Hypocreaceae</taxon>
        <taxon>Trichoderma</taxon>
    </lineage>
</organism>
<dbReference type="Proteomes" id="UP000054821">
    <property type="component" value="Unassembled WGS sequence"/>
</dbReference>